<dbReference type="Proteomes" id="UP001302812">
    <property type="component" value="Unassembled WGS sequence"/>
</dbReference>
<reference evidence="3" key="2">
    <citation type="submission" date="2023-05" db="EMBL/GenBank/DDBJ databases">
        <authorList>
            <consortium name="Lawrence Berkeley National Laboratory"/>
            <person name="Steindorff A."/>
            <person name="Hensen N."/>
            <person name="Bonometti L."/>
            <person name="Westerberg I."/>
            <person name="Brannstrom I.O."/>
            <person name="Guillou S."/>
            <person name="Cros-Aarteil S."/>
            <person name="Calhoun S."/>
            <person name="Haridas S."/>
            <person name="Kuo A."/>
            <person name="Mondo S."/>
            <person name="Pangilinan J."/>
            <person name="Riley R."/>
            <person name="Labutti K."/>
            <person name="Andreopoulos B."/>
            <person name="Lipzen A."/>
            <person name="Chen C."/>
            <person name="Yanf M."/>
            <person name="Daum C."/>
            <person name="Ng V."/>
            <person name="Clum A."/>
            <person name="Ohm R."/>
            <person name="Martin F."/>
            <person name="Silar P."/>
            <person name="Natvig D."/>
            <person name="Lalanne C."/>
            <person name="Gautier V."/>
            <person name="Ament-Velasquez S.L."/>
            <person name="Kruys A."/>
            <person name="Hutchinson M.I."/>
            <person name="Powell A.J."/>
            <person name="Barry K."/>
            <person name="Miller A.N."/>
            <person name="Grigoriev I.V."/>
            <person name="Debuchy R."/>
            <person name="Gladieux P."/>
            <person name="Thoren M.H."/>
            <person name="Johannesson H."/>
        </authorList>
    </citation>
    <scope>NUCLEOTIDE SEQUENCE</scope>
    <source>
        <strain evidence="3">CBS 508.74</strain>
    </source>
</reference>
<dbReference type="GO" id="GO:0000750">
    <property type="term" value="P:pheromone-dependent signal transduction involved in conjugation with cellular fusion"/>
    <property type="evidence" value="ECO:0007669"/>
    <property type="project" value="TreeGrafter"/>
</dbReference>
<keyword evidence="2" id="KW-0812">Transmembrane</keyword>
<dbReference type="InterPro" id="IPR027458">
    <property type="entry name" value="STE2_TM1-TM2_sf"/>
</dbReference>
<dbReference type="InterPro" id="IPR000366">
    <property type="entry name" value="GPCR_STE2"/>
</dbReference>
<keyword evidence="2" id="KW-0472">Membrane</keyword>
<evidence type="ECO:0000313" key="4">
    <source>
        <dbReference type="Proteomes" id="UP001302812"/>
    </source>
</evidence>
<proteinExistence type="predicted"/>
<dbReference type="RefSeq" id="XP_064666752.1">
    <property type="nucleotide sequence ID" value="XM_064812141.1"/>
</dbReference>
<organism evidence="3 4">
    <name type="scientific">Canariomyces notabilis</name>
    <dbReference type="NCBI Taxonomy" id="2074819"/>
    <lineage>
        <taxon>Eukaryota</taxon>
        <taxon>Fungi</taxon>
        <taxon>Dikarya</taxon>
        <taxon>Ascomycota</taxon>
        <taxon>Pezizomycotina</taxon>
        <taxon>Sordariomycetes</taxon>
        <taxon>Sordariomycetidae</taxon>
        <taxon>Sordariales</taxon>
        <taxon>Chaetomiaceae</taxon>
        <taxon>Canariomyces</taxon>
    </lineage>
</organism>
<protein>
    <recommendedName>
        <fullName evidence="5">Pheromone receptor</fullName>
    </recommendedName>
</protein>
<dbReference type="GeneID" id="89936266"/>
<reference evidence="3" key="1">
    <citation type="journal article" date="2023" name="Mol. Phylogenet. Evol.">
        <title>Genome-scale phylogeny and comparative genomics of the fungal order Sordariales.</title>
        <authorList>
            <person name="Hensen N."/>
            <person name="Bonometti L."/>
            <person name="Westerberg I."/>
            <person name="Brannstrom I.O."/>
            <person name="Guillou S."/>
            <person name="Cros-Aarteil S."/>
            <person name="Calhoun S."/>
            <person name="Haridas S."/>
            <person name="Kuo A."/>
            <person name="Mondo S."/>
            <person name="Pangilinan J."/>
            <person name="Riley R."/>
            <person name="LaButti K."/>
            <person name="Andreopoulos B."/>
            <person name="Lipzen A."/>
            <person name="Chen C."/>
            <person name="Yan M."/>
            <person name="Daum C."/>
            <person name="Ng V."/>
            <person name="Clum A."/>
            <person name="Steindorff A."/>
            <person name="Ohm R.A."/>
            <person name="Martin F."/>
            <person name="Silar P."/>
            <person name="Natvig D.O."/>
            <person name="Lalanne C."/>
            <person name="Gautier V."/>
            <person name="Ament-Velasquez S.L."/>
            <person name="Kruys A."/>
            <person name="Hutchinson M.I."/>
            <person name="Powell A.J."/>
            <person name="Barry K."/>
            <person name="Miller A.N."/>
            <person name="Grigoriev I.V."/>
            <person name="Debuchy R."/>
            <person name="Gladieux P."/>
            <person name="Hiltunen Thoren M."/>
            <person name="Johannesson H."/>
        </authorList>
    </citation>
    <scope>NUCLEOTIDE SEQUENCE</scope>
    <source>
        <strain evidence="3">CBS 508.74</strain>
    </source>
</reference>
<feature type="compositionally biased region" description="Basic and acidic residues" evidence="1">
    <location>
        <begin position="386"/>
        <end position="407"/>
    </location>
</feature>
<keyword evidence="4" id="KW-1185">Reference proteome</keyword>
<dbReference type="AlphaFoldDB" id="A0AAN6T9U8"/>
<evidence type="ECO:0008006" key="5">
    <source>
        <dbReference type="Google" id="ProtNLM"/>
    </source>
</evidence>
<dbReference type="Gene3D" id="1.10.287.920">
    <property type="entry name" value="Pheromone alpha factor receptor"/>
    <property type="match status" value="1"/>
</dbReference>
<accession>A0AAN6T9U8</accession>
<feature type="transmembrane region" description="Helical" evidence="2">
    <location>
        <begin position="206"/>
        <end position="225"/>
    </location>
</feature>
<dbReference type="PRINTS" id="PR00250">
    <property type="entry name" value="GPCRSTE2"/>
</dbReference>
<evidence type="ECO:0000313" key="3">
    <source>
        <dbReference type="EMBL" id="KAK4109182.1"/>
    </source>
</evidence>
<feature type="transmembrane region" description="Helical" evidence="2">
    <location>
        <begin position="161"/>
        <end position="194"/>
    </location>
</feature>
<dbReference type="CDD" id="cd14939">
    <property type="entry name" value="7tmD_STE2"/>
    <property type="match status" value="1"/>
</dbReference>
<feature type="region of interest" description="Disordered" evidence="1">
    <location>
        <begin position="383"/>
        <end position="407"/>
    </location>
</feature>
<dbReference type="EMBL" id="MU853358">
    <property type="protein sequence ID" value="KAK4109182.1"/>
    <property type="molecule type" value="Genomic_DNA"/>
</dbReference>
<feature type="transmembrane region" description="Helical" evidence="2">
    <location>
        <begin position="52"/>
        <end position="71"/>
    </location>
</feature>
<dbReference type="PANTHER" id="PTHR28009">
    <property type="entry name" value="PHEROMONE ALPHA FACTOR RECEPTOR"/>
    <property type="match status" value="1"/>
</dbReference>
<dbReference type="GO" id="GO:0038038">
    <property type="term" value="C:G protein-coupled receptor homodimeric complex"/>
    <property type="evidence" value="ECO:0007669"/>
    <property type="project" value="TreeGrafter"/>
</dbReference>
<keyword evidence="2" id="KW-1133">Transmembrane helix</keyword>
<dbReference type="Pfam" id="PF02116">
    <property type="entry name" value="STE2"/>
    <property type="match status" value="1"/>
</dbReference>
<dbReference type="PANTHER" id="PTHR28009:SF1">
    <property type="entry name" value="PHEROMONE ALPHA FACTOR RECEPTOR"/>
    <property type="match status" value="1"/>
</dbReference>
<evidence type="ECO:0000256" key="1">
    <source>
        <dbReference type="SAM" id="MobiDB-lite"/>
    </source>
</evidence>
<feature type="transmembrane region" description="Helical" evidence="2">
    <location>
        <begin position="128"/>
        <end position="149"/>
    </location>
</feature>
<evidence type="ECO:0000256" key="2">
    <source>
        <dbReference type="SAM" id="Phobius"/>
    </source>
</evidence>
<comment type="caution">
    <text evidence="3">The sequence shown here is derived from an EMBL/GenBank/DDBJ whole genome shotgun (WGS) entry which is preliminary data.</text>
</comment>
<name>A0AAN6T9U8_9PEZI</name>
<gene>
    <name evidence="3" type="ORF">N656DRAFT_716558</name>
</gene>
<sequence>MNTNSSTTNSSATAFDPLNQIFSILGPDGRRGIPLTPASVSAIYSDISSLSILYGTQIGASFIMLAVVLSMTPGVRLKRLPAIISISALTLNTIRMTLNALYFTSSWLNLYTVITGDTRPVLKTDYDLSATTTALSIPITILIEAALFVQAWSMLQLWKTVYKAAAVAISLALVFTTIAFNFSVTVIQTLWILYSTNFPFAIWMRQTYVGLITASICWFCFLFNIRLVMHMWQNRTILPSLKGLKAMDVLVITNGILMFVPVIFSALEFRRWVKFESASLTQTSVIVILPLGTLIAQRLANPAWFGTGSPSSAGSHGGTDTTVSSSCSPYIISGSSRSSGTAASARRPLLASAYKSSNATSNGAGHAHGHVEVHRGPPAAVLTSHIRSDGSNEKREARTQYAELGDRELARMDREDLERGVRVGYDIEQGEERVGVADEKERLGS</sequence>
<feature type="transmembrane region" description="Helical" evidence="2">
    <location>
        <begin position="246"/>
        <end position="267"/>
    </location>
</feature>
<dbReference type="GO" id="GO:0004932">
    <property type="term" value="F:mating-type factor pheromone receptor activity"/>
    <property type="evidence" value="ECO:0007669"/>
    <property type="project" value="InterPro"/>
</dbReference>